<dbReference type="Proteomes" id="UP001642484">
    <property type="component" value="Unassembled WGS sequence"/>
</dbReference>
<accession>A0ABP0I5H5</accession>
<sequence length="435" mass="48464">MLQADREFQVQGVNFIHAAFLTFDECKRDQGLVEDIVKVFVGGGWLPLRRNHEAETRYGHWPNTGKVWAMNVGDIPKVPTAEEVSHRRRFRCTYMRSKFTANHDEVDVAKSLPSRRTCLQKDTQWLLRKMSRSDDSLRPDQDLPCGPAAPQPADVNRIALASNPGAAPPNRAGKKLRVECLKEALPACPHLIRAVDGVVRGGSQTGRFERRCLDPNKWHRCLETSVGETRVQEVAGTWADWAWPSAAETSNADDFDEPIGFPQGDSWTISCRVNVDGLQNFGTAAPGVKGQHATQVAEQCARDGRDEGAGIMVVPCAGHQKKVAGESLGRAFFPWVSFPSLSRAARNCGSPPGTKELDMPNAVVHFALDFARQYGLDLPRFRRYYAFKAEWRKVVMSWFSLPEHDAKKALLMACFGFAFPSRATGLPVACHCWKF</sequence>
<proteinExistence type="predicted"/>
<organism evidence="1 2">
    <name type="scientific">Durusdinium trenchii</name>
    <dbReference type="NCBI Taxonomy" id="1381693"/>
    <lineage>
        <taxon>Eukaryota</taxon>
        <taxon>Sar</taxon>
        <taxon>Alveolata</taxon>
        <taxon>Dinophyceae</taxon>
        <taxon>Suessiales</taxon>
        <taxon>Symbiodiniaceae</taxon>
        <taxon>Durusdinium</taxon>
    </lineage>
</organism>
<keyword evidence="2" id="KW-1185">Reference proteome</keyword>
<protein>
    <submittedName>
        <fullName evidence="1">Uncharacterized protein</fullName>
    </submittedName>
</protein>
<gene>
    <name evidence="1" type="ORF">CCMP2556_LOCUS4502</name>
</gene>
<dbReference type="EMBL" id="CAXAMN010001858">
    <property type="protein sequence ID" value="CAK8996549.1"/>
    <property type="molecule type" value="Genomic_DNA"/>
</dbReference>
<evidence type="ECO:0000313" key="1">
    <source>
        <dbReference type="EMBL" id="CAK8996549.1"/>
    </source>
</evidence>
<comment type="caution">
    <text evidence="1">The sequence shown here is derived from an EMBL/GenBank/DDBJ whole genome shotgun (WGS) entry which is preliminary data.</text>
</comment>
<reference evidence="1 2" key="1">
    <citation type="submission" date="2024-02" db="EMBL/GenBank/DDBJ databases">
        <authorList>
            <person name="Chen Y."/>
            <person name="Shah S."/>
            <person name="Dougan E. K."/>
            <person name="Thang M."/>
            <person name="Chan C."/>
        </authorList>
    </citation>
    <scope>NUCLEOTIDE SEQUENCE [LARGE SCALE GENOMIC DNA]</scope>
</reference>
<evidence type="ECO:0000313" key="2">
    <source>
        <dbReference type="Proteomes" id="UP001642484"/>
    </source>
</evidence>
<name>A0ABP0I5H5_9DINO</name>